<evidence type="ECO:0000313" key="3">
    <source>
        <dbReference type="EMBL" id="CDP98275.1"/>
    </source>
</evidence>
<gene>
    <name evidence="3" type="primary">Bm10464</name>
    <name evidence="3" type="ORF">BM_Bm10464</name>
</gene>
<evidence type="ECO:0000259" key="2">
    <source>
        <dbReference type="Pfam" id="PF03114"/>
    </source>
</evidence>
<feature type="region of interest" description="Disordered" evidence="1">
    <location>
        <begin position="1"/>
        <end position="38"/>
    </location>
</feature>
<feature type="domain" description="BAR" evidence="2">
    <location>
        <begin position="43"/>
        <end position="270"/>
    </location>
</feature>
<dbReference type="Pfam" id="PF03114">
    <property type="entry name" value="BAR"/>
    <property type="match status" value="1"/>
</dbReference>
<protein>
    <submittedName>
        <fullName evidence="3">Bm10464</fullName>
    </submittedName>
</protein>
<dbReference type="SUPFAM" id="SSF103657">
    <property type="entry name" value="BAR/IMD domain-like"/>
    <property type="match status" value="1"/>
</dbReference>
<dbReference type="InterPro" id="IPR004148">
    <property type="entry name" value="BAR_dom"/>
</dbReference>
<feature type="compositionally biased region" description="Basic and acidic residues" evidence="1">
    <location>
        <begin position="1"/>
        <end position="24"/>
    </location>
</feature>
<dbReference type="Gene3D" id="1.20.1270.60">
    <property type="entry name" value="Arfaptin homology (AH) domain/BAR domain"/>
    <property type="match status" value="1"/>
</dbReference>
<evidence type="ECO:0000256" key="1">
    <source>
        <dbReference type="SAM" id="MobiDB-lite"/>
    </source>
</evidence>
<accession>A0A1I9G3Q5</accession>
<dbReference type="GO" id="GO:0005737">
    <property type="term" value="C:cytoplasm"/>
    <property type="evidence" value="ECO:0007669"/>
    <property type="project" value="InterPro"/>
</dbReference>
<reference evidence="3" key="2">
    <citation type="submission" date="2012-12" db="EMBL/GenBank/DDBJ databases">
        <authorList>
            <consortium name="WormBase Consortium"/>
            <person name="Ghedin E."/>
            <person name="Paulini M."/>
        </authorList>
    </citation>
    <scope>NUCLEOTIDE SEQUENCE</scope>
    <source>
        <strain evidence="3">FR3</strain>
    </source>
</reference>
<dbReference type="EMBL" id="LN856994">
    <property type="protein sequence ID" value="CDP98275.1"/>
    <property type="molecule type" value="Genomic_DNA"/>
</dbReference>
<name>A0A1I9G3Q5_BRUMA</name>
<sequence length="279" mass="32403">MAAKRSETKKYDQNKKQSDKDTNKIQEPMEMASPLTEPEGRGAFRKLFMKLGEKVGTIKTSELNPDYLNQVKDADTYKAKILPSVLLIKEMLCKLAESIMHVLQQNPKLVPEAESKMEFECPLNQDPTELLSVSLEAMRENFSAHIPALEACIRACIKLAELRRSYCKRGRRAIHFIRTFINVDYVLLNNQRQELIKRRQEMDFAKHEYANNPTEQKKESCNKAIAKFKEQSDEVFEALGTIQSKKEKHRIELIKILDEMRKYHNSAAEECFLVCKSKW</sequence>
<dbReference type="InterPro" id="IPR027267">
    <property type="entry name" value="AH/BAR_dom_sf"/>
</dbReference>
<dbReference type="AlphaFoldDB" id="A0A1I9G3Q5"/>
<reference evidence="3" key="1">
    <citation type="journal article" date="2007" name="Science">
        <title>Draft genome of the filarial nematode parasite Brugia malayi.</title>
        <authorList>
            <person name="Ghedin E."/>
            <person name="Wang S."/>
            <person name="Spiro D."/>
            <person name="Caler E."/>
            <person name="Zhao Q."/>
            <person name="Crabtree J."/>
            <person name="Allen J.E."/>
            <person name="Delcher A.L."/>
            <person name="Guiliano D.B."/>
            <person name="Miranda-Saavedra D."/>
            <person name="Angiuoli S.V."/>
            <person name="Creasy T."/>
            <person name="Amedeo P."/>
            <person name="Haas B."/>
            <person name="El-Sayed N.M."/>
            <person name="Wortman J.R."/>
            <person name="Feldblyum T."/>
            <person name="Tallon L."/>
            <person name="Schatz M."/>
            <person name="Shumway M."/>
            <person name="Koo H."/>
            <person name="Salzberg S.L."/>
            <person name="Schobel S."/>
            <person name="Pertea M."/>
            <person name="Pop M."/>
            <person name="White O."/>
            <person name="Barton G.J."/>
            <person name="Carlow C.K."/>
            <person name="Crawford M.J."/>
            <person name="Daub J."/>
            <person name="Dimmic M.W."/>
            <person name="Estes C.F."/>
            <person name="Foster J.M."/>
            <person name="Ganatra M."/>
            <person name="Gregory W.F."/>
            <person name="Johnson N.M."/>
            <person name="Jin J."/>
            <person name="Komuniecki R."/>
            <person name="Korf I."/>
            <person name="Kumar S."/>
            <person name="Laney S."/>
            <person name="Li B.W."/>
            <person name="Li W."/>
            <person name="Lindblom T.H."/>
            <person name="Lustigman S."/>
            <person name="Ma D."/>
            <person name="Maina C.V."/>
            <person name="Martin D.M."/>
            <person name="McCarter J.P."/>
            <person name="McReynolds L."/>
            <person name="Mitreva M."/>
            <person name="Nutman T.B."/>
            <person name="Parkinson J."/>
            <person name="Peregrin-Alvarez J.M."/>
            <person name="Poole C."/>
            <person name="Ren Q."/>
            <person name="Saunders L."/>
            <person name="Sluder A.E."/>
            <person name="Smith K."/>
            <person name="Stanke M."/>
            <person name="Unnasch T.R."/>
            <person name="Ware J."/>
            <person name="Wei A.D."/>
            <person name="Weil G."/>
            <person name="Williams D.J."/>
            <person name="Zhang Y."/>
            <person name="Williams S.A."/>
            <person name="Fraser-Liggett C."/>
            <person name="Slatko B."/>
            <person name="Blaxter M.L."/>
            <person name="Scott A.L."/>
        </authorList>
    </citation>
    <scope>NUCLEOTIDE SEQUENCE</scope>
    <source>
        <strain evidence="3">FR3</strain>
    </source>
</reference>
<proteinExistence type="predicted"/>
<organism evidence="3">
    <name type="scientific">Brugia malayi</name>
    <name type="common">Filarial nematode worm</name>
    <dbReference type="NCBI Taxonomy" id="6279"/>
    <lineage>
        <taxon>Eukaryota</taxon>
        <taxon>Metazoa</taxon>
        <taxon>Ecdysozoa</taxon>
        <taxon>Nematoda</taxon>
        <taxon>Chromadorea</taxon>
        <taxon>Rhabditida</taxon>
        <taxon>Spirurina</taxon>
        <taxon>Spiruromorpha</taxon>
        <taxon>Filarioidea</taxon>
        <taxon>Onchocercidae</taxon>
        <taxon>Brugia</taxon>
    </lineage>
</organism>